<proteinExistence type="predicted"/>
<keyword evidence="3" id="KW-1185">Reference proteome</keyword>
<protein>
    <submittedName>
        <fullName evidence="2">Uncharacterized protein</fullName>
    </submittedName>
</protein>
<reference evidence="2 3" key="1">
    <citation type="submission" date="2019-04" db="EMBL/GenBank/DDBJ databases">
        <title>Chromosome genome assembly for Takifugu flavidus.</title>
        <authorList>
            <person name="Xiao S."/>
        </authorList>
    </citation>
    <scope>NUCLEOTIDE SEQUENCE [LARGE SCALE GENOMIC DNA]</scope>
    <source>
        <strain evidence="2">HTHZ2018</strain>
        <tissue evidence="2">Muscle</tissue>
    </source>
</reference>
<sequence>MKPHRSMLQTHLQTEENQHLHKEMMDLQTALKQCQNEVKRLKDLLEDKTKEVNAAVRKRKMRTIAYINIMNELNDAQEALQENRNKCETLEKNLQLQLEENQQLHQRELEENGERLRRELSAETEKLKKELSDREEALKKELCEKEKVFLKTHQDLSELWEARAEEWTKRERELEEMLQKMVKQKVEELQLTTGDVEKKKRKIWRVWKWKTWRRLK</sequence>
<evidence type="ECO:0000256" key="1">
    <source>
        <dbReference type="SAM" id="Coils"/>
    </source>
</evidence>
<evidence type="ECO:0000313" key="2">
    <source>
        <dbReference type="EMBL" id="TWW61237.1"/>
    </source>
</evidence>
<comment type="caution">
    <text evidence="2">The sequence shown here is derived from an EMBL/GenBank/DDBJ whole genome shotgun (WGS) entry which is preliminary data.</text>
</comment>
<name>A0A5C6N6A7_9TELE</name>
<keyword evidence="1" id="KW-0175">Coiled coil</keyword>
<dbReference type="Proteomes" id="UP000324091">
    <property type="component" value="Chromosome 5"/>
</dbReference>
<dbReference type="EMBL" id="RHFK02000018">
    <property type="protein sequence ID" value="TWW61237.1"/>
    <property type="molecule type" value="Genomic_DNA"/>
</dbReference>
<evidence type="ECO:0000313" key="3">
    <source>
        <dbReference type="Proteomes" id="UP000324091"/>
    </source>
</evidence>
<organism evidence="2 3">
    <name type="scientific">Takifugu flavidus</name>
    <name type="common">sansaifugu</name>
    <dbReference type="NCBI Taxonomy" id="433684"/>
    <lineage>
        <taxon>Eukaryota</taxon>
        <taxon>Metazoa</taxon>
        <taxon>Chordata</taxon>
        <taxon>Craniata</taxon>
        <taxon>Vertebrata</taxon>
        <taxon>Euteleostomi</taxon>
        <taxon>Actinopterygii</taxon>
        <taxon>Neopterygii</taxon>
        <taxon>Teleostei</taxon>
        <taxon>Neoteleostei</taxon>
        <taxon>Acanthomorphata</taxon>
        <taxon>Eupercaria</taxon>
        <taxon>Tetraodontiformes</taxon>
        <taxon>Tetradontoidea</taxon>
        <taxon>Tetraodontidae</taxon>
        <taxon>Takifugu</taxon>
    </lineage>
</organism>
<gene>
    <name evidence="2" type="ORF">D4764_05G0013270</name>
</gene>
<dbReference type="AlphaFoldDB" id="A0A5C6N6A7"/>
<feature type="coiled-coil region" evidence="1">
    <location>
        <begin position="17"/>
        <end position="184"/>
    </location>
</feature>
<accession>A0A5C6N6A7</accession>